<feature type="non-terminal residue" evidence="2">
    <location>
        <position position="82"/>
    </location>
</feature>
<dbReference type="InterPro" id="IPR046887">
    <property type="entry name" value="RsmE_PUA-like"/>
</dbReference>
<feature type="domain" description="Ribosomal RNA small subunit methyltransferase E PUA-like" evidence="1">
    <location>
        <begin position="30"/>
        <end position="69"/>
    </location>
</feature>
<proteinExistence type="predicted"/>
<evidence type="ECO:0000313" key="2">
    <source>
        <dbReference type="EMBL" id="SVE37381.1"/>
    </source>
</evidence>
<gene>
    <name evidence="2" type="ORF">METZ01_LOCUS490235</name>
</gene>
<dbReference type="AlphaFoldDB" id="A0A383CYX6"/>
<evidence type="ECO:0000259" key="1">
    <source>
        <dbReference type="Pfam" id="PF20260"/>
    </source>
</evidence>
<name>A0A383CYX6_9ZZZZ</name>
<sequence>MQSDSSSHVITRLFIDAPLKSGRTLKATSSQTHHLRHVLRARNGSLVGLFNGMDGEWMATVIMAPRSDVSFLVKCQSRRQVL</sequence>
<dbReference type="SUPFAM" id="SSF88697">
    <property type="entry name" value="PUA domain-like"/>
    <property type="match status" value="1"/>
</dbReference>
<dbReference type="Pfam" id="PF20260">
    <property type="entry name" value="PUA_4"/>
    <property type="match status" value="1"/>
</dbReference>
<reference evidence="2" key="1">
    <citation type="submission" date="2018-05" db="EMBL/GenBank/DDBJ databases">
        <authorList>
            <person name="Lanie J.A."/>
            <person name="Ng W.-L."/>
            <person name="Kazmierczak K.M."/>
            <person name="Andrzejewski T.M."/>
            <person name="Davidsen T.M."/>
            <person name="Wayne K.J."/>
            <person name="Tettelin H."/>
            <person name="Glass J.I."/>
            <person name="Rusch D."/>
            <person name="Podicherti R."/>
            <person name="Tsui H.-C.T."/>
            <person name="Winkler M.E."/>
        </authorList>
    </citation>
    <scope>NUCLEOTIDE SEQUENCE</scope>
</reference>
<dbReference type="InterPro" id="IPR015947">
    <property type="entry name" value="PUA-like_sf"/>
</dbReference>
<dbReference type="EMBL" id="UINC01212867">
    <property type="protein sequence ID" value="SVE37381.1"/>
    <property type="molecule type" value="Genomic_DNA"/>
</dbReference>
<organism evidence="2">
    <name type="scientific">marine metagenome</name>
    <dbReference type="NCBI Taxonomy" id="408172"/>
    <lineage>
        <taxon>unclassified sequences</taxon>
        <taxon>metagenomes</taxon>
        <taxon>ecological metagenomes</taxon>
    </lineage>
</organism>
<dbReference type="Gene3D" id="2.40.240.20">
    <property type="entry name" value="Hypothetical PUA domain-like, domain 1"/>
    <property type="match status" value="1"/>
</dbReference>
<accession>A0A383CYX6</accession>
<protein>
    <recommendedName>
        <fullName evidence="1">Ribosomal RNA small subunit methyltransferase E PUA-like domain-containing protein</fullName>
    </recommendedName>
</protein>